<feature type="transmembrane region" description="Helical" evidence="1">
    <location>
        <begin position="169"/>
        <end position="190"/>
    </location>
</feature>
<evidence type="ECO:0000313" key="2">
    <source>
        <dbReference type="EMBL" id="MFC7404504.1"/>
    </source>
</evidence>
<keyword evidence="1" id="KW-1133">Transmembrane helix</keyword>
<gene>
    <name evidence="2" type="ORF">ACFQQL_05245</name>
</gene>
<feature type="transmembrane region" description="Helical" evidence="1">
    <location>
        <begin position="116"/>
        <end position="135"/>
    </location>
</feature>
<feature type="transmembrane region" description="Helical" evidence="1">
    <location>
        <begin position="50"/>
        <end position="72"/>
    </location>
</feature>
<feature type="transmembrane region" description="Helical" evidence="1">
    <location>
        <begin position="92"/>
        <end position="109"/>
    </location>
</feature>
<feature type="transmembrane region" description="Helical" evidence="1">
    <location>
        <begin position="141"/>
        <end position="157"/>
    </location>
</feature>
<protein>
    <submittedName>
        <fullName evidence="2">Uncharacterized protein</fullName>
    </submittedName>
</protein>
<organism evidence="2 3">
    <name type="scientific">Georgenia alba</name>
    <dbReference type="NCBI Taxonomy" id="2233858"/>
    <lineage>
        <taxon>Bacteria</taxon>
        <taxon>Bacillati</taxon>
        <taxon>Actinomycetota</taxon>
        <taxon>Actinomycetes</taxon>
        <taxon>Micrococcales</taxon>
        <taxon>Bogoriellaceae</taxon>
        <taxon>Georgenia</taxon>
    </lineage>
</organism>
<evidence type="ECO:0000313" key="3">
    <source>
        <dbReference type="Proteomes" id="UP001596455"/>
    </source>
</evidence>
<keyword evidence="3" id="KW-1185">Reference proteome</keyword>
<feature type="transmembrane region" description="Helical" evidence="1">
    <location>
        <begin position="24"/>
        <end position="43"/>
    </location>
</feature>
<keyword evidence="1" id="KW-0472">Membrane</keyword>
<evidence type="ECO:0000256" key="1">
    <source>
        <dbReference type="SAM" id="Phobius"/>
    </source>
</evidence>
<dbReference type="Proteomes" id="UP001596455">
    <property type="component" value="Unassembled WGS sequence"/>
</dbReference>
<name>A0ABW2Q685_9MICO</name>
<comment type="caution">
    <text evidence="2">The sequence shown here is derived from an EMBL/GenBank/DDBJ whole genome shotgun (WGS) entry which is preliminary data.</text>
</comment>
<accession>A0ABW2Q685</accession>
<dbReference type="EMBL" id="JBHTCQ010000001">
    <property type="protein sequence ID" value="MFC7404504.1"/>
    <property type="molecule type" value="Genomic_DNA"/>
</dbReference>
<proteinExistence type="predicted"/>
<sequence>MDDRTAVRTDARADLPAPWPGRRFVVPIGIGVVSGGVLMLGGVSADSPAVPVGVAVLAYLAAGATGMRWMAWAWVVIASLIMTVTTVLDVSWWPWFAVAGALIALVGLLRRPRATAAQVAAMLGYFGVAVLALYLEPRIGLALAGLALAAHAGWDYVHYRKDVVVHRVLAVWCMGLDLTAGLASLVIAALG</sequence>
<keyword evidence="1" id="KW-0812">Transmembrane</keyword>
<reference evidence="3" key="1">
    <citation type="journal article" date="2019" name="Int. J. Syst. Evol. Microbiol.">
        <title>The Global Catalogue of Microorganisms (GCM) 10K type strain sequencing project: providing services to taxonomists for standard genome sequencing and annotation.</title>
        <authorList>
            <consortium name="The Broad Institute Genomics Platform"/>
            <consortium name="The Broad Institute Genome Sequencing Center for Infectious Disease"/>
            <person name="Wu L."/>
            <person name="Ma J."/>
        </authorList>
    </citation>
    <scope>NUCLEOTIDE SEQUENCE [LARGE SCALE GENOMIC DNA]</scope>
    <source>
        <strain evidence="3">JCM 1490</strain>
    </source>
</reference>
<dbReference type="RefSeq" id="WP_382391959.1">
    <property type="nucleotide sequence ID" value="NZ_JBHTCQ010000001.1"/>
</dbReference>